<reference evidence="2" key="1">
    <citation type="submission" date="2021-03" db="EMBL/GenBank/DDBJ databases">
        <title>Evolutionary innovations through gain and loss of genes in the ectomycorrhizal Boletales.</title>
        <authorList>
            <person name="Wu G."/>
            <person name="Miyauchi S."/>
            <person name="Morin E."/>
            <person name="Yang Z.-L."/>
            <person name="Xu J."/>
            <person name="Martin F.M."/>
        </authorList>
    </citation>
    <scope>NUCLEOTIDE SEQUENCE</scope>
    <source>
        <strain evidence="2">BR01</strain>
    </source>
</reference>
<dbReference type="EMBL" id="JAGFBS010000023">
    <property type="protein sequence ID" value="KAG6373153.1"/>
    <property type="molecule type" value="Genomic_DNA"/>
</dbReference>
<evidence type="ECO:0000313" key="3">
    <source>
        <dbReference type="Proteomes" id="UP000683000"/>
    </source>
</evidence>
<dbReference type="AlphaFoldDB" id="A0A8I2YL12"/>
<organism evidence="2 3">
    <name type="scientific">Boletus reticuloceps</name>
    <dbReference type="NCBI Taxonomy" id="495285"/>
    <lineage>
        <taxon>Eukaryota</taxon>
        <taxon>Fungi</taxon>
        <taxon>Dikarya</taxon>
        <taxon>Basidiomycota</taxon>
        <taxon>Agaricomycotina</taxon>
        <taxon>Agaricomycetes</taxon>
        <taxon>Agaricomycetidae</taxon>
        <taxon>Boletales</taxon>
        <taxon>Boletineae</taxon>
        <taxon>Boletaceae</taxon>
        <taxon>Boletoideae</taxon>
        <taxon>Boletus</taxon>
    </lineage>
</organism>
<comment type="caution">
    <text evidence="2">The sequence shown here is derived from an EMBL/GenBank/DDBJ whole genome shotgun (WGS) entry which is preliminary data.</text>
</comment>
<dbReference type="OrthoDB" id="3230575at2759"/>
<dbReference type="Proteomes" id="UP000683000">
    <property type="component" value="Unassembled WGS sequence"/>
</dbReference>
<sequence length="429" mass="47981">MDQSPTPSTPLPSTPLPSTLLPWFQPSPTLTDPFRETSPQPTPHPSIKPCPEETTTKAAPADKTAVPQMITQHSEMSLDSTAQLESHPIAPLLSQEPQTQLDATCFTQPPHTPLTAPSWLRAHLVMATENCRYIANQFPAPHSDALLAHTPKPTNSFLESHLCHSAHLFDNMDKDSVAQWDEKVLGSKLLFRIFDFNANKVTPETIQTVLHSICKMITGITYEYQDTATVKIAPSTCAIDAKAAPTTFLINGLSLTLQTILLNTKVWATQDVTFEVFPFEPSFPTFIFALAGFVHVESQEAYSIILQTWNTDHMYDAYIRIITQDEHFPAETTEEAQVQWLTVSFHQLLDNLQVTFPDMKLARNIPATCFNIFVEIPKHGTKSMTSWKTRYTPTPYMVLPPALPCIHVPSHVSTDGMVQNSTCLLWHNH</sequence>
<gene>
    <name evidence="2" type="ORF">JVT61DRAFT_6768</name>
</gene>
<name>A0A8I2YL12_9AGAM</name>
<protein>
    <submittedName>
        <fullName evidence="2">Uncharacterized protein</fullName>
    </submittedName>
</protein>
<proteinExistence type="predicted"/>
<accession>A0A8I2YL12</accession>
<evidence type="ECO:0000256" key="1">
    <source>
        <dbReference type="SAM" id="MobiDB-lite"/>
    </source>
</evidence>
<feature type="region of interest" description="Disordered" evidence="1">
    <location>
        <begin position="1"/>
        <end position="60"/>
    </location>
</feature>
<evidence type="ECO:0000313" key="2">
    <source>
        <dbReference type="EMBL" id="KAG6373153.1"/>
    </source>
</evidence>
<keyword evidence="3" id="KW-1185">Reference proteome</keyword>